<evidence type="ECO:0000256" key="6">
    <source>
        <dbReference type="ARBA" id="ARBA00023077"/>
    </source>
</evidence>
<keyword evidence="4 10" id="KW-0812">Transmembrane</keyword>
<evidence type="ECO:0000256" key="12">
    <source>
        <dbReference type="SAM" id="SignalP"/>
    </source>
</evidence>
<dbReference type="Gene3D" id="2.40.170.20">
    <property type="entry name" value="TonB-dependent receptor, beta-barrel domain"/>
    <property type="match status" value="1"/>
</dbReference>
<dbReference type="PROSITE" id="PS52016">
    <property type="entry name" value="TONB_DEPENDENT_REC_3"/>
    <property type="match status" value="1"/>
</dbReference>
<keyword evidence="7 10" id="KW-0472">Membrane</keyword>
<dbReference type="InterPro" id="IPR008969">
    <property type="entry name" value="CarboxyPept-like_regulatory"/>
</dbReference>
<sequence length="1029" mass="110690">MKKNLQVTLWAIGFLLLHFQGLAQETPITGRVVAASDNSSLPGVSVTIKGTTSGTVTDSDGKFAITARPSDVLTFSFIGMETKEVTVGSSQTLTVSLNDAVTNLGEVVIAEFGIARASRAMGSEAQSVTGREIAESGRDNFASALMGRVSGLNVISSGGAPGSSTQIQLRSITSISGNNQPLFVVDGVPMNNSTYDPLANAGPATNSVRDTDYSSRGNDFNIEDIESMTVLKGPAAAALYGSNASNGAIIITTKKGNGKGGKVTYSNQFRWDKAYGYPEFQTKYGNGAYGTTNQYYTSQFGAPYPEGTKLYDNIGAVLQTGVTSKHNLSVEGGNDKASVRASASYLGQTGVIKTTDYSRFNLSLAGKAEVNKWLSFEAFMQYTSTTNTKAPKGATGVLGRAMLWPQVDNIADYLDTDGSHMRLPGLYTDTDLLNPLFGLHKNKLYDVSDRILSTATVAITPFENSFVRAQLGWDVGVATYEISTHPYFANNNNGSGAYNITKNNFSDPTVNILAGYSKQLFDDKFSVSAQAGYHQLENGVSRVSTYGSDFLVADFQSINNTAVGSQTSTKVTTKRRIQAVSGQIELGYNNIAFITLRGRNDWSSTLPKANNSYFYPAIEGSLVISDLAFMQALQPTIGYLKLRGSVAQVGRDAGPNEIDPQLIPTALTGGGYRYNFVGPNKNLKPEMTTSKEIGIETRFLDDRIHADFTHFWTHCSDQIVKEFRLSYATGFVQNTLNVGTFDTWGFEGHIDADVIRSASGVTWNVGINASKTNSEVVSLPANVTEYYNAYTWNSGNIRNGISMGHPVTTISGNAYTRNKAGDILINPTTGLPLVDATWTVIGNREPKLRFGITTNATYKAFSLSAVFAGRAGATVVNGTKRLMMTRGVSWESVDLRERGPVVFNGVLKDGNEESETPTRNNISVNYGSQSSAIYTGGDEDWLEKNVNYLRLQEVRLGYRLPSSLLRRISVSNASVYVTGNDLFTWTNYSGIDAVGNTMSAAAGGTGGEGIDVWGIPNPRGMSVGLSVTF</sequence>
<evidence type="ECO:0000256" key="10">
    <source>
        <dbReference type="PROSITE-ProRule" id="PRU01360"/>
    </source>
</evidence>
<dbReference type="InterPro" id="IPR039426">
    <property type="entry name" value="TonB-dep_rcpt-like"/>
</dbReference>
<dbReference type="PANTHER" id="PTHR30069:SF29">
    <property type="entry name" value="HEMOGLOBIN AND HEMOGLOBIN-HAPTOGLOBIN-BINDING PROTEIN 1-RELATED"/>
    <property type="match status" value="1"/>
</dbReference>
<name>A0AAP2DKV1_9BACT</name>
<dbReference type="InterPro" id="IPR023996">
    <property type="entry name" value="TonB-dep_OMP_SusC/RagA"/>
</dbReference>
<dbReference type="InterPro" id="IPR036942">
    <property type="entry name" value="Beta-barrel_TonB_sf"/>
</dbReference>
<evidence type="ECO:0000313" key="15">
    <source>
        <dbReference type="EMBL" id="MBT1698036.1"/>
    </source>
</evidence>
<dbReference type="GO" id="GO:0044718">
    <property type="term" value="P:siderophore transmembrane transport"/>
    <property type="evidence" value="ECO:0007669"/>
    <property type="project" value="TreeGrafter"/>
</dbReference>
<feature type="domain" description="TonB-dependent receptor-like beta-barrel" evidence="13">
    <location>
        <begin position="468"/>
        <end position="858"/>
    </location>
</feature>
<evidence type="ECO:0000256" key="7">
    <source>
        <dbReference type="ARBA" id="ARBA00023136"/>
    </source>
</evidence>
<dbReference type="Gene3D" id="2.170.130.10">
    <property type="entry name" value="TonB-dependent receptor, plug domain"/>
    <property type="match status" value="1"/>
</dbReference>
<keyword evidence="9 10" id="KW-0998">Cell outer membrane</keyword>
<evidence type="ECO:0000259" key="13">
    <source>
        <dbReference type="Pfam" id="PF00593"/>
    </source>
</evidence>
<evidence type="ECO:0000256" key="5">
    <source>
        <dbReference type="ARBA" id="ARBA00022729"/>
    </source>
</evidence>
<organism evidence="15 16">
    <name type="scientific">Chryseosolibacter histidini</name>
    <dbReference type="NCBI Taxonomy" id="2782349"/>
    <lineage>
        <taxon>Bacteria</taxon>
        <taxon>Pseudomonadati</taxon>
        <taxon>Bacteroidota</taxon>
        <taxon>Cytophagia</taxon>
        <taxon>Cytophagales</taxon>
        <taxon>Chryseotaleaceae</taxon>
        <taxon>Chryseosolibacter</taxon>
    </lineage>
</organism>
<dbReference type="SUPFAM" id="SSF56935">
    <property type="entry name" value="Porins"/>
    <property type="match status" value="1"/>
</dbReference>
<protein>
    <submittedName>
        <fullName evidence="15">SusC/RagA family TonB-linked outer membrane protein</fullName>
    </submittedName>
</protein>
<evidence type="ECO:0000256" key="4">
    <source>
        <dbReference type="ARBA" id="ARBA00022692"/>
    </source>
</evidence>
<evidence type="ECO:0000256" key="3">
    <source>
        <dbReference type="ARBA" id="ARBA00022452"/>
    </source>
</evidence>
<dbReference type="NCBIfam" id="TIGR04056">
    <property type="entry name" value="OMP_RagA_SusC"/>
    <property type="match status" value="1"/>
</dbReference>
<proteinExistence type="inferred from homology"/>
<dbReference type="Pfam" id="PF00593">
    <property type="entry name" value="TonB_dep_Rec_b-barrel"/>
    <property type="match status" value="1"/>
</dbReference>
<dbReference type="AlphaFoldDB" id="A0AAP2DKV1"/>
<feature type="domain" description="TonB-dependent receptor plug" evidence="14">
    <location>
        <begin position="123"/>
        <end position="248"/>
    </location>
</feature>
<dbReference type="RefSeq" id="WP_254163907.1">
    <property type="nucleotide sequence ID" value="NZ_JAHESF010000012.1"/>
</dbReference>
<dbReference type="Proteomes" id="UP001319200">
    <property type="component" value="Unassembled WGS sequence"/>
</dbReference>
<dbReference type="InterPro" id="IPR012910">
    <property type="entry name" value="Plug_dom"/>
</dbReference>
<dbReference type="NCBIfam" id="TIGR04057">
    <property type="entry name" value="SusC_RagA_signa"/>
    <property type="match status" value="1"/>
</dbReference>
<keyword evidence="3 10" id="KW-1134">Transmembrane beta strand</keyword>
<keyword evidence="6 11" id="KW-0798">TonB box</keyword>
<dbReference type="GO" id="GO:0015344">
    <property type="term" value="F:siderophore uptake transmembrane transporter activity"/>
    <property type="evidence" value="ECO:0007669"/>
    <property type="project" value="TreeGrafter"/>
</dbReference>
<evidence type="ECO:0000256" key="8">
    <source>
        <dbReference type="ARBA" id="ARBA00023170"/>
    </source>
</evidence>
<evidence type="ECO:0000313" key="16">
    <source>
        <dbReference type="Proteomes" id="UP001319200"/>
    </source>
</evidence>
<evidence type="ECO:0000256" key="2">
    <source>
        <dbReference type="ARBA" id="ARBA00022448"/>
    </source>
</evidence>
<feature type="signal peptide" evidence="12">
    <location>
        <begin position="1"/>
        <end position="23"/>
    </location>
</feature>
<dbReference type="EMBL" id="JAHESF010000012">
    <property type="protein sequence ID" value="MBT1698036.1"/>
    <property type="molecule type" value="Genomic_DNA"/>
</dbReference>
<dbReference type="SUPFAM" id="SSF49464">
    <property type="entry name" value="Carboxypeptidase regulatory domain-like"/>
    <property type="match status" value="1"/>
</dbReference>
<evidence type="ECO:0000259" key="14">
    <source>
        <dbReference type="Pfam" id="PF07715"/>
    </source>
</evidence>
<gene>
    <name evidence="15" type="ORF">KK083_14180</name>
</gene>
<comment type="caution">
    <text evidence="15">The sequence shown here is derived from an EMBL/GenBank/DDBJ whole genome shotgun (WGS) entry which is preliminary data.</text>
</comment>
<feature type="chain" id="PRO_5042851234" evidence="12">
    <location>
        <begin position="24"/>
        <end position="1029"/>
    </location>
</feature>
<evidence type="ECO:0000256" key="1">
    <source>
        <dbReference type="ARBA" id="ARBA00004571"/>
    </source>
</evidence>
<dbReference type="Gene3D" id="2.60.40.1120">
    <property type="entry name" value="Carboxypeptidase-like, regulatory domain"/>
    <property type="match status" value="1"/>
</dbReference>
<reference evidence="15 16" key="1">
    <citation type="submission" date="2021-05" db="EMBL/GenBank/DDBJ databases">
        <title>A Polyphasic approach of four new species of the genus Ohtaekwangia: Ohtaekwangia histidinii sp. nov., Ohtaekwangia cretensis sp. nov., Ohtaekwangia indiensis sp. nov., Ohtaekwangia reichenbachii sp. nov. from diverse environment.</title>
        <authorList>
            <person name="Octaviana S."/>
        </authorList>
    </citation>
    <scope>NUCLEOTIDE SEQUENCE [LARGE SCALE GENOMIC DNA]</scope>
    <source>
        <strain evidence="15 16">PWU4</strain>
    </source>
</reference>
<dbReference type="InterPro" id="IPR000531">
    <property type="entry name" value="Beta-barrel_TonB"/>
</dbReference>
<dbReference type="InterPro" id="IPR023997">
    <property type="entry name" value="TonB-dep_OMP_SusC/RagA_CS"/>
</dbReference>
<keyword evidence="16" id="KW-1185">Reference proteome</keyword>
<evidence type="ECO:0000256" key="9">
    <source>
        <dbReference type="ARBA" id="ARBA00023237"/>
    </source>
</evidence>
<keyword evidence="2 10" id="KW-0813">Transport</keyword>
<dbReference type="Pfam" id="PF07715">
    <property type="entry name" value="Plug"/>
    <property type="match status" value="1"/>
</dbReference>
<dbReference type="InterPro" id="IPR037066">
    <property type="entry name" value="Plug_dom_sf"/>
</dbReference>
<dbReference type="PANTHER" id="PTHR30069">
    <property type="entry name" value="TONB-DEPENDENT OUTER MEMBRANE RECEPTOR"/>
    <property type="match status" value="1"/>
</dbReference>
<accession>A0AAP2DKV1</accession>
<dbReference type="Pfam" id="PF13715">
    <property type="entry name" value="CarbopepD_reg_2"/>
    <property type="match status" value="1"/>
</dbReference>
<comment type="similarity">
    <text evidence="10 11">Belongs to the TonB-dependent receptor family.</text>
</comment>
<comment type="subcellular location">
    <subcellularLocation>
        <location evidence="1 10">Cell outer membrane</location>
        <topology evidence="1 10">Multi-pass membrane protein</topology>
    </subcellularLocation>
</comment>
<keyword evidence="8" id="KW-0675">Receptor</keyword>
<dbReference type="GO" id="GO:0009279">
    <property type="term" value="C:cell outer membrane"/>
    <property type="evidence" value="ECO:0007669"/>
    <property type="project" value="UniProtKB-SubCell"/>
</dbReference>
<keyword evidence="5 12" id="KW-0732">Signal</keyword>
<evidence type="ECO:0000256" key="11">
    <source>
        <dbReference type="RuleBase" id="RU003357"/>
    </source>
</evidence>